<evidence type="ECO:0000256" key="1">
    <source>
        <dbReference type="SAM" id="SignalP"/>
    </source>
</evidence>
<protein>
    <submittedName>
        <fullName evidence="3">M1 family metallopeptidase</fullName>
        <ecNumber evidence="3">3.4.-.-</ecNumber>
    </submittedName>
</protein>
<dbReference type="InterPro" id="IPR034015">
    <property type="entry name" value="M1_LTA4H"/>
</dbReference>
<keyword evidence="1" id="KW-0732">Signal</keyword>
<feature type="domain" description="Peptidase M1 membrane alanine aminopeptidase" evidence="2">
    <location>
        <begin position="547"/>
        <end position="715"/>
    </location>
</feature>
<dbReference type="Proteomes" id="UP001596391">
    <property type="component" value="Unassembled WGS sequence"/>
</dbReference>
<dbReference type="GO" id="GO:0016787">
    <property type="term" value="F:hydrolase activity"/>
    <property type="evidence" value="ECO:0007669"/>
    <property type="project" value="UniProtKB-KW"/>
</dbReference>
<dbReference type="EMBL" id="JBHSWI010000001">
    <property type="protein sequence ID" value="MFC6646988.1"/>
    <property type="molecule type" value="Genomic_DNA"/>
</dbReference>
<dbReference type="SUPFAM" id="SSF55486">
    <property type="entry name" value="Metalloproteases ('zincins'), catalytic domain"/>
    <property type="match status" value="1"/>
</dbReference>
<name>A0ABW1ZFN1_9BACT</name>
<accession>A0ABW1ZFN1</accession>
<dbReference type="Pfam" id="PF01433">
    <property type="entry name" value="Peptidase_M1"/>
    <property type="match status" value="1"/>
</dbReference>
<dbReference type="Gene3D" id="1.10.390.10">
    <property type="entry name" value="Neutral Protease Domain 2"/>
    <property type="match status" value="1"/>
</dbReference>
<evidence type="ECO:0000259" key="2">
    <source>
        <dbReference type="Pfam" id="PF01433"/>
    </source>
</evidence>
<dbReference type="InterPro" id="IPR014782">
    <property type="entry name" value="Peptidase_M1_dom"/>
</dbReference>
<proteinExistence type="predicted"/>
<feature type="signal peptide" evidence="1">
    <location>
        <begin position="1"/>
        <end position="29"/>
    </location>
</feature>
<dbReference type="RefSeq" id="WP_263371076.1">
    <property type="nucleotide sequence ID" value="NZ_JAGSYD010000002.1"/>
</dbReference>
<gene>
    <name evidence="3" type="ORF">ACFQBQ_15670</name>
</gene>
<reference evidence="4" key="1">
    <citation type="journal article" date="2019" name="Int. J. Syst. Evol. Microbiol.">
        <title>The Global Catalogue of Microorganisms (GCM) 10K type strain sequencing project: providing services to taxonomists for standard genome sequencing and annotation.</title>
        <authorList>
            <consortium name="The Broad Institute Genomics Platform"/>
            <consortium name="The Broad Institute Genome Sequencing Center for Infectious Disease"/>
            <person name="Wu L."/>
            <person name="Ma J."/>
        </authorList>
    </citation>
    <scope>NUCLEOTIDE SEQUENCE [LARGE SCALE GENOMIC DNA]</scope>
    <source>
        <strain evidence="4">CGMCC 1.16026</strain>
    </source>
</reference>
<evidence type="ECO:0000313" key="4">
    <source>
        <dbReference type="Proteomes" id="UP001596391"/>
    </source>
</evidence>
<dbReference type="EC" id="3.4.-.-" evidence="3"/>
<sequence>MLVAMFLKNFCAVATLVAQGFLGLTAVTAAQQAIEPKGAAMRPNANGTYAAVRAAGPAGESWAVHSFTLARSGGEFTFEEGNFQFFTAVQGHVTGAVFSGKGSFRYTPADASEKQSLKLLTKGAAMEQSFTSLVLRFTDGTASEIRNVATKSSTAPAADMAYSLRDAFREKLHENIDLRITKDLFLSSPTDEGGFFLASFRAGGFWKGKDLLFIVDPNGTFHAAPDQVELSTWSTDDYANVWAAARLANEHGLATGLHVSAEDLDVHIAGNGRMKNRAIVTLQQRDKGSRLVDLDLYPTLRVSGVYAEDGTPLDFIQEDLKQDPDFALILPQGTDLRAPTRVLVEYGGPDAIRKSGDTIYDLAHSARTRWYPSGHEVGGGFANFRMTFHIKKGLKVVATGSQVSYESDAEGQKVVWATTTPIPVAGFSLGMLQKEEVKTPQGFIVDAYAQTEVPDFVQGVANNGMNGGMSTVGGLKEQVSMGSAAVQIYSDYFGKLPYDHVSLTQQSSCLDGQGWPTMVYLPICAFWDGTIRNNLGLMAFGMSSFWNEVTAHEVAHQWWGDLIGWSSYRDQWMSEGFATYSAGLYLLHTRTNNKDFLKYYADQHRTLIERNTNGVRPIDVGPVTMGYRVSNEKTGDVYQALVYSKGAYILHMLERMYWTRKYGEQPFRNAMQQFVKDYAGKSATTEDFKASLEKTMPPWVDLDNNKKLDWFFNEYVYGTELPKYEVESTFTKNENGTTIAHIKLTQSKVSPEFRMVIPLYLELKNGDSSWMGSIRIQGDTTKTLDVPLGKLPGEPKRFFLNANADVLCE</sequence>
<dbReference type="PANTHER" id="PTHR45726:SF3">
    <property type="entry name" value="LEUKOTRIENE A-4 HYDROLASE"/>
    <property type="match status" value="1"/>
</dbReference>
<dbReference type="PANTHER" id="PTHR45726">
    <property type="entry name" value="LEUKOTRIENE A-4 HYDROLASE"/>
    <property type="match status" value="1"/>
</dbReference>
<keyword evidence="3" id="KW-0378">Hydrolase</keyword>
<comment type="caution">
    <text evidence="3">The sequence shown here is derived from an EMBL/GenBank/DDBJ whole genome shotgun (WGS) entry which is preliminary data.</text>
</comment>
<dbReference type="InterPro" id="IPR027268">
    <property type="entry name" value="Peptidase_M4/M1_CTD_sf"/>
</dbReference>
<feature type="chain" id="PRO_5046086158" evidence="1">
    <location>
        <begin position="30"/>
        <end position="809"/>
    </location>
</feature>
<keyword evidence="4" id="KW-1185">Reference proteome</keyword>
<evidence type="ECO:0000313" key="3">
    <source>
        <dbReference type="EMBL" id="MFC6646988.1"/>
    </source>
</evidence>
<organism evidence="3 4">
    <name type="scientific">Granulicella cerasi</name>
    <dbReference type="NCBI Taxonomy" id="741063"/>
    <lineage>
        <taxon>Bacteria</taxon>
        <taxon>Pseudomonadati</taxon>
        <taxon>Acidobacteriota</taxon>
        <taxon>Terriglobia</taxon>
        <taxon>Terriglobales</taxon>
        <taxon>Acidobacteriaceae</taxon>
        <taxon>Granulicella</taxon>
    </lineage>
</organism>